<evidence type="ECO:0000259" key="2">
    <source>
        <dbReference type="Pfam" id="PF14372"/>
    </source>
</evidence>
<feature type="domain" description="HAT C-terminal dimerisation" evidence="1">
    <location>
        <begin position="246"/>
        <end position="329"/>
    </location>
</feature>
<dbReference type="GO" id="GO:0046983">
    <property type="term" value="F:protein dimerization activity"/>
    <property type="evidence" value="ECO:0007669"/>
    <property type="project" value="InterPro"/>
</dbReference>
<evidence type="ECO:0000313" key="3">
    <source>
        <dbReference type="EMBL" id="CAH9114615.1"/>
    </source>
</evidence>
<evidence type="ECO:0000259" key="1">
    <source>
        <dbReference type="Pfam" id="PF05699"/>
    </source>
</evidence>
<dbReference type="Pfam" id="PF05699">
    <property type="entry name" value="Dimer_Tnp_hAT"/>
    <property type="match status" value="1"/>
</dbReference>
<keyword evidence="4" id="KW-1185">Reference proteome</keyword>
<dbReference type="OrthoDB" id="1226733at2759"/>
<accession>A0A9P0ZW82</accession>
<name>A0A9P0ZW82_CUSEU</name>
<dbReference type="Pfam" id="PF14372">
    <property type="entry name" value="hAT-like_RNase-H"/>
    <property type="match status" value="1"/>
</dbReference>
<comment type="caution">
    <text evidence="3">The sequence shown here is derived from an EMBL/GenBank/DDBJ whole genome shotgun (WGS) entry which is preliminary data.</text>
</comment>
<feature type="domain" description="hAT-like transposase RNase-H fold" evidence="2">
    <location>
        <begin position="104"/>
        <end position="194"/>
    </location>
</feature>
<dbReference type="AlphaFoldDB" id="A0A9P0ZW82"/>
<dbReference type="InterPro" id="IPR025525">
    <property type="entry name" value="hAT-like_transposase_RNase-H"/>
</dbReference>
<organism evidence="3 4">
    <name type="scientific">Cuscuta europaea</name>
    <name type="common">European dodder</name>
    <dbReference type="NCBI Taxonomy" id="41803"/>
    <lineage>
        <taxon>Eukaryota</taxon>
        <taxon>Viridiplantae</taxon>
        <taxon>Streptophyta</taxon>
        <taxon>Embryophyta</taxon>
        <taxon>Tracheophyta</taxon>
        <taxon>Spermatophyta</taxon>
        <taxon>Magnoliopsida</taxon>
        <taxon>eudicotyledons</taxon>
        <taxon>Gunneridae</taxon>
        <taxon>Pentapetalae</taxon>
        <taxon>asterids</taxon>
        <taxon>lamiids</taxon>
        <taxon>Solanales</taxon>
        <taxon>Convolvulaceae</taxon>
        <taxon>Cuscuteae</taxon>
        <taxon>Cuscuta</taxon>
        <taxon>Cuscuta subgen. Cuscuta</taxon>
    </lineage>
</organism>
<evidence type="ECO:0000313" key="4">
    <source>
        <dbReference type="Proteomes" id="UP001152484"/>
    </source>
</evidence>
<dbReference type="Proteomes" id="UP001152484">
    <property type="component" value="Unassembled WGS sequence"/>
</dbReference>
<dbReference type="SUPFAM" id="SSF53098">
    <property type="entry name" value="Ribonuclease H-like"/>
    <property type="match status" value="1"/>
</dbReference>
<sequence length="372" mass="42198">MHLRGMKMKMTSICLILVRRKVGKKKKGPPTYTDWENAAVFVKFLKGFYNTTLKFSATLNITSNAYFHELCEMQSQVYTFILCIFYFFLSTSQVLYDNNENTLCFLICQLTYLSNHKGSLLSKMAASMKKKYDKYWGDINNVNCILLVAPVLDPRFKVEYLTHCFSYLFDQGSPVHEIFPKKVKDTLYRLFEFYSGFGSENGVKDSNHGEGIAGMSADDSLEGRNYLWGSFSQKMKQKNENDFKNEIERYLADPVEDPTIDNFDLLSWWKLNCSKFNVLSQIARDVLAIPVSTVASESAFSTGGRILDPFRSSLSPKTVEELICTQNWLRGSLPAESIDLEKMEAYDIEDLGGSSLVDNGEAFSGDVGARGC</sequence>
<gene>
    <name evidence="3" type="ORF">CEURO_LOCUS20460</name>
</gene>
<dbReference type="PANTHER" id="PTHR23272">
    <property type="entry name" value="BED FINGER-RELATED"/>
    <property type="match status" value="1"/>
</dbReference>
<evidence type="ECO:0008006" key="5">
    <source>
        <dbReference type="Google" id="ProtNLM"/>
    </source>
</evidence>
<protein>
    <recommendedName>
        <fullName evidence="5">HAT C-terminal dimerisation domain-containing protein</fullName>
    </recommendedName>
</protein>
<dbReference type="InterPro" id="IPR012337">
    <property type="entry name" value="RNaseH-like_sf"/>
</dbReference>
<reference evidence="3" key="1">
    <citation type="submission" date="2022-07" db="EMBL/GenBank/DDBJ databases">
        <authorList>
            <person name="Macas J."/>
            <person name="Novak P."/>
            <person name="Neumann P."/>
        </authorList>
    </citation>
    <scope>NUCLEOTIDE SEQUENCE</scope>
</reference>
<dbReference type="EMBL" id="CAMAPE010000065">
    <property type="protein sequence ID" value="CAH9114615.1"/>
    <property type="molecule type" value="Genomic_DNA"/>
</dbReference>
<dbReference type="PANTHER" id="PTHR23272:SF193">
    <property type="entry name" value="OS07G0624100 PROTEIN"/>
    <property type="match status" value="1"/>
</dbReference>
<dbReference type="InterPro" id="IPR008906">
    <property type="entry name" value="HATC_C_dom"/>
</dbReference>
<proteinExistence type="predicted"/>
<dbReference type="GO" id="GO:0003677">
    <property type="term" value="F:DNA binding"/>
    <property type="evidence" value="ECO:0007669"/>
    <property type="project" value="InterPro"/>
</dbReference>